<dbReference type="EMBL" id="AP017895">
    <property type="protein sequence ID" value="BAV86356.1"/>
    <property type="molecule type" value="Genomic_DNA"/>
</dbReference>
<dbReference type="Proteomes" id="UP000250241">
    <property type="component" value="Chromosome"/>
</dbReference>
<evidence type="ECO:0000313" key="2">
    <source>
        <dbReference type="Proteomes" id="UP000250241"/>
    </source>
</evidence>
<evidence type="ECO:0000313" key="1">
    <source>
        <dbReference type="EMBL" id="BAV86356.1"/>
    </source>
</evidence>
<accession>A0A2Z5QVG1</accession>
<protein>
    <submittedName>
        <fullName evidence="1">Uncharacterized protein</fullName>
    </submittedName>
</protein>
<keyword evidence="2" id="KW-1185">Reference proteome</keyword>
<reference evidence="1 2" key="1">
    <citation type="submission" date="2016-10" db="EMBL/GenBank/DDBJ databases">
        <title>Genome sequence of Rothia aeria strain JCM11412.</title>
        <authorList>
            <person name="Nambu T."/>
        </authorList>
    </citation>
    <scope>NUCLEOTIDE SEQUENCE [LARGE SCALE GENOMIC DNA]</scope>
    <source>
        <strain evidence="1 2">JCM 11412</strain>
    </source>
</reference>
<organism evidence="1 2">
    <name type="scientific">Rothia aeria</name>
    <dbReference type="NCBI Taxonomy" id="172042"/>
    <lineage>
        <taxon>Bacteria</taxon>
        <taxon>Bacillati</taxon>
        <taxon>Actinomycetota</taxon>
        <taxon>Actinomycetes</taxon>
        <taxon>Micrococcales</taxon>
        <taxon>Micrococcaceae</taxon>
        <taxon>Rothia</taxon>
    </lineage>
</organism>
<gene>
    <name evidence="1" type="ORF">RA11412_0057</name>
</gene>
<dbReference type="AlphaFoldDB" id="A0A2Z5QVG1"/>
<sequence>MGSCAAVLTCGDALATEALAEALALALLEAADELGLSCAF</sequence>
<dbReference type="KEGG" id="raj:RA11412_0057"/>
<proteinExistence type="predicted"/>
<name>A0A2Z5QVG1_9MICC</name>